<evidence type="ECO:0000256" key="2">
    <source>
        <dbReference type="ARBA" id="ARBA00022670"/>
    </source>
</evidence>
<evidence type="ECO:0000313" key="7">
    <source>
        <dbReference type="Proteomes" id="UP001521785"/>
    </source>
</evidence>
<dbReference type="SUPFAM" id="SSF54001">
    <property type="entry name" value="Cysteine proteinases"/>
    <property type="match status" value="1"/>
</dbReference>
<keyword evidence="2" id="KW-0645">Protease</keyword>
<name>A0ABR3QHG8_9PLEO</name>
<gene>
    <name evidence="6" type="ORF">SLS60_011978</name>
</gene>
<keyword evidence="4" id="KW-0788">Thiol protease</keyword>
<dbReference type="PROSITE" id="PS50600">
    <property type="entry name" value="ULP_PROTEASE"/>
    <property type="match status" value="1"/>
</dbReference>
<evidence type="ECO:0000256" key="3">
    <source>
        <dbReference type="ARBA" id="ARBA00022801"/>
    </source>
</evidence>
<dbReference type="Proteomes" id="UP001521785">
    <property type="component" value="Unassembled WGS sequence"/>
</dbReference>
<organism evidence="6 7">
    <name type="scientific">Paraconiothyrium brasiliense</name>
    <dbReference type="NCBI Taxonomy" id="300254"/>
    <lineage>
        <taxon>Eukaryota</taxon>
        <taxon>Fungi</taxon>
        <taxon>Dikarya</taxon>
        <taxon>Ascomycota</taxon>
        <taxon>Pezizomycotina</taxon>
        <taxon>Dothideomycetes</taxon>
        <taxon>Pleosporomycetidae</taxon>
        <taxon>Pleosporales</taxon>
        <taxon>Massarineae</taxon>
        <taxon>Didymosphaeriaceae</taxon>
        <taxon>Paraconiothyrium</taxon>
    </lineage>
</organism>
<dbReference type="InterPro" id="IPR038765">
    <property type="entry name" value="Papain-like_cys_pep_sf"/>
</dbReference>
<comment type="similarity">
    <text evidence="1">Belongs to the peptidase C48 family.</text>
</comment>
<dbReference type="InterPro" id="IPR044613">
    <property type="entry name" value="Nep1/2-like"/>
</dbReference>
<protein>
    <recommendedName>
        <fullName evidence="5">Ubiquitin-like protease family profile domain-containing protein</fullName>
    </recommendedName>
</protein>
<evidence type="ECO:0000259" key="5">
    <source>
        <dbReference type="PROSITE" id="PS50600"/>
    </source>
</evidence>
<evidence type="ECO:0000256" key="4">
    <source>
        <dbReference type="ARBA" id="ARBA00022807"/>
    </source>
</evidence>
<reference evidence="6 7" key="1">
    <citation type="submission" date="2024-02" db="EMBL/GenBank/DDBJ databases">
        <title>De novo assembly and annotation of 12 fungi associated with fruit tree decline syndrome in Ontario, Canada.</title>
        <authorList>
            <person name="Sulman M."/>
            <person name="Ellouze W."/>
            <person name="Ilyukhin E."/>
        </authorList>
    </citation>
    <scope>NUCLEOTIDE SEQUENCE [LARGE SCALE GENOMIC DNA]</scope>
    <source>
        <strain evidence="6 7">M42-189</strain>
    </source>
</reference>
<dbReference type="EMBL" id="JAKJXO020000026">
    <property type="protein sequence ID" value="KAL1591478.1"/>
    <property type="molecule type" value="Genomic_DNA"/>
</dbReference>
<keyword evidence="3" id="KW-0378">Hydrolase</keyword>
<proteinExistence type="inferred from homology"/>
<evidence type="ECO:0000256" key="1">
    <source>
        <dbReference type="ARBA" id="ARBA00005234"/>
    </source>
</evidence>
<accession>A0ABR3QHG8</accession>
<keyword evidence="7" id="KW-1185">Reference proteome</keyword>
<evidence type="ECO:0000313" key="6">
    <source>
        <dbReference type="EMBL" id="KAL1591478.1"/>
    </source>
</evidence>
<comment type="caution">
    <text evidence="6">The sequence shown here is derived from an EMBL/GenBank/DDBJ whole genome shotgun (WGS) entry which is preliminary data.</text>
</comment>
<dbReference type="PANTHER" id="PTHR46468:SF1">
    <property type="entry name" value="SENTRIN-SPECIFIC PROTEASE 8"/>
    <property type="match status" value="1"/>
</dbReference>
<dbReference type="InterPro" id="IPR003653">
    <property type="entry name" value="Peptidase_C48_C"/>
</dbReference>
<sequence length="221" mass="25079">MNTLADPQGWLEDNTINFWMQYAMYLENEELHKFPKAKIQLFAPSMATFLKHNDTSVCRDVLGQMPDLAENRTTHIFIPVNSDEKTDHDLDSYRPSDLSAGTHWSLLVISLIDNVAFHYDSLDGVNKKDAKQLLAGIEAALPVPRTLRYVDMHDSPQQPDGWNCGIFAIVIMKHLLLKRLLKADANQKITMSTLDPDTTWCILEDDCQGTLEVHQWLVGLG</sequence>
<dbReference type="PANTHER" id="PTHR46468">
    <property type="entry name" value="SENTRIN-SPECIFIC PROTEASE 8"/>
    <property type="match status" value="1"/>
</dbReference>
<feature type="domain" description="Ubiquitin-like protease family profile" evidence="5">
    <location>
        <begin position="1"/>
        <end position="175"/>
    </location>
</feature>
<dbReference type="Gene3D" id="3.40.395.10">
    <property type="entry name" value="Adenoviral Proteinase, Chain A"/>
    <property type="match status" value="1"/>
</dbReference>
<dbReference type="Pfam" id="PF02902">
    <property type="entry name" value="Peptidase_C48"/>
    <property type="match status" value="1"/>
</dbReference>